<feature type="compositionally biased region" description="Low complexity" evidence="1">
    <location>
        <begin position="416"/>
        <end position="426"/>
    </location>
</feature>
<feature type="region of interest" description="Disordered" evidence="1">
    <location>
        <begin position="295"/>
        <end position="439"/>
    </location>
</feature>
<feature type="compositionally biased region" description="Low complexity" evidence="1">
    <location>
        <begin position="200"/>
        <end position="227"/>
    </location>
</feature>
<dbReference type="PANTHER" id="PTHR13832:SF668">
    <property type="entry name" value="PROTEIN PHOSPHATASE 2C 39-RELATED"/>
    <property type="match status" value="1"/>
</dbReference>
<feature type="compositionally biased region" description="Low complexity" evidence="1">
    <location>
        <begin position="109"/>
        <end position="161"/>
    </location>
</feature>
<feature type="compositionally biased region" description="Polar residues" evidence="1">
    <location>
        <begin position="48"/>
        <end position="86"/>
    </location>
</feature>
<dbReference type="Gene3D" id="3.60.40.10">
    <property type="entry name" value="PPM-type phosphatase domain"/>
    <property type="match status" value="1"/>
</dbReference>
<accession>A0A9P6LU46</accession>
<protein>
    <recommendedName>
        <fullName evidence="2">PPM-type phosphatase domain-containing protein</fullName>
    </recommendedName>
</protein>
<keyword evidence="4" id="KW-1185">Reference proteome</keyword>
<sequence>MDSTPPTDPVATKSLGQPQHSDHSKDTAQLDLDNPRDKESDSQKEASHQSTAVTGNSEVSTSATAFANTDQGTIAGQQPNGANHTQEPAASTPSSKRRRKPKTAPAPPSATATAIAPAPPSATTTTTETLITTATVPAIATAPATEPTTAPAKALATAPATEPQPTPQPAQQPESAPVPTSTPAQEASVLVSAASQGPEAASAPVSIPAASSSSTVSASRPGAPLPKLSSKAKLPKLSALHLFPEQLKHPLFVAIARVLVVYGNVWQSATELVGTFEPIEKYRLNGTTYYRMIPRALDPNPQNSAVDSDATESDSNDSGAQKGGVAGGSKNGRPAAPKAQSKAGKLTAKRKLKQQAVAVGEQGSKKIKKRAVSGWGSDTLSSDSSDDDSQKRSSNGRRRRQASSGSGSKRSREDSPSSSTSSTRPKTPARRNSIPTGLKKLPKGYVYDTEFNQAALMNLSVNPSQTGEYMRHLRGKSAQENNFPDRRGEYGVDLTQEPAMFALEQQTGYTYPRLRNSGRERLPKGDCEDGYAIADLKHNGSYLGRLFCITDGHGGRACSSFVIATIPGAMQVILGKYRPADLSLPNVQELVKAQITEAIRLIDKEYLDYKKQQYIHYKNKQIPNDPGSDGTTLIVNIFIDKWIICLNLGDSRTMMGNRDATGRWNVDFYSEDHTPSLERLAQTIYANGGEFVTHDDKVIRFDPNLKNDKKHRQSLKEARIRVKDAASNPYGIPHMTKNGHCASVNLGACIGDVLYKLDPINPVLSCKPDITFIDTTDIQQGFLLMASDGLWDYVQRGGKVQDQNTTVCQFVGDKIDRGWNHQRIVYTLSDRESSTGLYSDSIQEYDDFTAILVTFNKQQLFRQQQQQQEQEQKQILLHQQRLQEQKILLLQQQHQKQQEVERIQRIQPLEIQKDHSTEVERLRREQELLRKAKIEKGEDDTDSDLAEPERKRKMHGSEISLATAIIPPTATAASTAIAATTATTTITKTSTTSTTTASSATALEVAATETNPLPARKQSIQSEPPEIEMVDMKLEAGVVNTNGGIPATASTRT</sequence>
<name>A0A9P6LU46_9FUNG</name>
<dbReference type="OrthoDB" id="10025511at2759"/>
<dbReference type="AlphaFoldDB" id="A0A9P6LU46"/>
<dbReference type="PANTHER" id="PTHR13832">
    <property type="entry name" value="PROTEIN PHOSPHATASE 2C"/>
    <property type="match status" value="1"/>
</dbReference>
<feature type="compositionally biased region" description="Basic and acidic residues" evidence="1">
    <location>
        <begin position="20"/>
        <end position="47"/>
    </location>
</feature>
<dbReference type="CDD" id="cd00143">
    <property type="entry name" value="PP2Cc"/>
    <property type="match status" value="1"/>
</dbReference>
<dbReference type="InterPro" id="IPR015655">
    <property type="entry name" value="PP2C"/>
</dbReference>
<gene>
    <name evidence="3" type="ORF">BGZ65_000311</name>
</gene>
<feature type="compositionally biased region" description="Acidic residues" evidence="1">
    <location>
        <begin position="937"/>
        <end position="946"/>
    </location>
</feature>
<evidence type="ECO:0000259" key="2">
    <source>
        <dbReference type="PROSITE" id="PS51746"/>
    </source>
</evidence>
<dbReference type="SUPFAM" id="SSF81606">
    <property type="entry name" value="PP2C-like"/>
    <property type="match status" value="1"/>
</dbReference>
<feature type="compositionally biased region" description="Gly residues" evidence="1">
    <location>
        <begin position="321"/>
        <end position="330"/>
    </location>
</feature>
<dbReference type="GO" id="GO:0004722">
    <property type="term" value="F:protein serine/threonine phosphatase activity"/>
    <property type="evidence" value="ECO:0007669"/>
    <property type="project" value="InterPro"/>
</dbReference>
<evidence type="ECO:0000256" key="1">
    <source>
        <dbReference type="SAM" id="MobiDB-lite"/>
    </source>
</evidence>
<dbReference type="InterPro" id="IPR036457">
    <property type="entry name" value="PPM-type-like_dom_sf"/>
</dbReference>
<feature type="domain" description="PPM-type phosphatase" evidence="2">
    <location>
        <begin position="530"/>
        <end position="855"/>
    </location>
</feature>
<dbReference type="Pfam" id="PF00481">
    <property type="entry name" value="PP2C"/>
    <property type="match status" value="1"/>
</dbReference>
<dbReference type="SMART" id="SM00332">
    <property type="entry name" value="PP2Cc"/>
    <property type="match status" value="1"/>
</dbReference>
<proteinExistence type="predicted"/>
<organism evidence="3 4">
    <name type="scientific">Modicella reniformis</name>
    <dbReference type="NCBI Taxonomy" id="1440133"/>
    <lineage>
        <taxon>Eukaryota</taxon>
        <taxon>Fungi</taxon>
        <taxon>Fungi incertae sedis</taxon>
        <taxon>Mucoromycota</taxon>
        <taxon>Mortierellomycotina</taxon>
        <taxon>Mortierellomycetes</taxon>
        <taxon>Mortierellales</taxon>
        <taxon>Mortierellaceae</taxon>
        <taxon>Modicella</taxon>
    </lineage>
</organism>
<comment type="caution">
    <text evidence="3">The sequence shown here is derived from an EMBL/GenBank/DDBJ whole genome shotgun (WGS) entry which is preliminary data.</text>
</comment>
<evidence type="ECO:0000313" key="3">
    <source>
        <dbReference type="EMBL" id="KAF9941970.1"/>
    </source>
</evidence>
<dbReference type="InterPro" id="IPR001932">
    <property type="entry name" value="PPM-type_phosphatase-like_dom"/>
</dbReference>
<feature type="region of interest" description="Disordered" evidence="1">
    <location>
        <begin position="933"/>
        <end position="955"/>
    </location>
</feature>
<feature type="region of interest" description="Disordered" evidence="1">
    <location>
        <begin position="1"/>
        <end position="227"/>
    </location>
</feature>
<reference evidence="3" key="1">
    <citation type="journal article" date="2020" name="Fungal Divers.">
        <title>Resolving the Mortierellaceae phylogeny through synthesis of multi-gene phylogenetics and phylogenomics.</title>
        <authorList>
            <person name="Vandepol N."/>
            <person name="Liber J."/>
            <person name="Desiro A."/>
            <person name="Na H."/>
            <person name="Kennedy M."/>
            <person name="Barry K."/>
            <person name="Grigoriev I.V."/>
            <person name="Miller A.N."/>
            <person name="O'Donnell K."/>
            <person name="Stajich J.E."/>
            <person name="Bonito G."/>
        </authorList>
    </citation>
    <scope>NUCLEOTIDE SEQUENCE</scope>
    <source>
        <strain evidence="3">MES-2147</strain>
    </source>
</reference>
<dbReference type="Proteomes" id="UP000749646">
    <property type="component" value="Unassembled WGS sequence"/>
</dbReference>
<dbReference type="EMBL" id="JAAAHW010009385">
    <property type="protein sequence ID" value="KAF9941970.1"/>
    <property type="molecule type" value="Genomic_DNA"/>
</dbReference>
<evidence type="ECO:0000313" key="4">
    <source>
        <dbReference type="Proteomes" id="UP000749646"/>
    </source>
</evidence>
<dbReference type="PROSITE" id="PS51746">
    <property type="entry name" value="PPM_2"/>
    <property type="match status" value="1"/>
</dbReference>